<name>A0A553ZZ36_9BACI</name>
<keyword evidence="2" id="KW-1185">Reference proteome</keyword>
<dbReference type="EMBL" id="VLXZ01000005">
    <property type="protein sequence ID" value="TSB46708.1"/>
    <property type="molecule type" value="Genomic_DNA"/>
</dbReference>
<reference evidence="1 2" key="1">
    <citation type="submission" date="2019-07" db="EMBL/GenBank/DDBJ databases">
        <authorList>
            <person name="Park Y.J."/>
            <person name="Jeong S.E."/>
            <person name="Jung H.S."/>
        </authorList>
    </citation>
    <scope>NUCLEOTIDE SEQUENCE [LARGE SCALE GENOMIC DNA]</scope>
    <source>
        <strain evidence="2">P16(2019)</strain>
    </source>
</reference>
<protein>
    <submittedName>
        <fullName evidence="1">DUF910 family protein</fullName>
    </submittedName>
</protein>
<dbReference type="RefSeq" id="WP_143848603.1">
    <property type="nucleotide sequence ID" value="NZ_VLXZ01000005.1"/>
</dbReference>
<sequence>MYTYYDLLQQIRKYGSFIYTGNKELDLALIQEEVKALKTNGLLSSKEYRQAMAIILKEKNAEM</sequence>
<accession>A0A553ZZ36</accession>
<dbReference type="AlphaFoldDB" id="A0A553ZZ36"/>
<dbReference type="Gene3D" id="1.10.287.760">
    <property type="entry name" value="YqgQ-like"/>
    <property type="match status" value="1"/>
</dbReference>
<evidence type="ECO:0000313" key="1">
    <source>
        <dbReference type="EMBL" id="TSB46708.1"/>
    </source>
</evidence>
<dbReference type="Proteomes" id="UP000318521">
    <property type="component" value="Unassembled WGS sequence"/>
</dbReference>
<dbReference type="InterPro" id="IPR023164">
    <property type="entry name" value="YqgQ-like_sf"/>
</dbReference>
<dbReference type="OrthoDB" id="2361671at2"/>
<dbReference type="Pfam" id="PF06014">
    <property type="entry name" value="YqgQ-like"/>
    <property type="match status" value="1"/>
</dbReference>
<comment type="caution">
    <text evidence="1">The sequence shown here is derived from an EMBL/GenBank/DDBJ whole genome shotgun (WGS) entry which is preliminary data.</text>
</comment>
<proteinExistence type="predicted"/>
<organism evidence="1 2">
    <name type="scientific">Alkalicoccobacillus porphyridii</name>
    <dbReference type="NCBI Taxonomy" id="2597270"/>
    <lineage>
        <taxon>Bacteria</taxon>
        <taxon>Bacillati</taxon>
        <taxon>Bacillota</taxon>
        <taxon>Bacilli</taxon>
        <taxon>Bacillales</taxon>
        <taxon>Bacillaceae</taxon>
        <taxon>Alkalicoccobacillus</taxon>
    </lineage>
</organism>
<dbReference type="SUPFAM" id="SSF158379">
    <property type="entry name" value="YqgQ-like"/>
    <property type="match status" value="1"/>
</dbReference>
<evidence type="ECO:0000313" key="2">
    <source>
        <dbReference type="Proteomes" id="UP000318521"/>
    </source>
</evidence>
<gene>
    <name evidence="1" type="ORF">FN960_10155</name>
</gene>
<dbReference type="InterPro" id="IPR009256">
    <property type="entry name" value="YqgQ-like"/>
</dbReference>